<name>A0A1J1J852_9DIPT</name>
<dbReference type="AlphaFoldDB" id="A0A1J1J852"/>
<protein>
    <submittedName>
        <fullName evidence="1">CLUMA_CG021625, isoform A</fullName>
    </submittedName>
</protein>
<accession>A0A1J1J852</accession>
<reference evidence="1 2" key="1">
    <citation type="submission" date="2015-04" db="EMBL/GenBank/DDBJ databases">
        <authorList>
            <person name="Syromyatnikov M.Y."/>
            <person name="Popov V.N."/>
        </authorList>
    </citation>
    <scope>NUCLEOTIDE SEQUENCE [LARGE SCALE GENOMIC DNA]</scope>
</reference>
<dbReference type="EMBL" id="CVRI01000075">
    <property type="protein sequence ID" value="CRL08567.1"/>
    <property type="molecule type" value="Genomic_DNA"/>
</dbReference>
<evidence type="ECO:0000313" key="1">
    <source>
        <dbReference type="EMBL" id="CRL08567.1"/>
    </source>
</evidence>
<sequence>MWLQLKQWFYCARKEEIGRNKKQRVINVFYVQQAYHPSKSSAQVKMKKLNVNDDVVLSLQKRHKGAGGRLGINSYLM</sequence>
<evidence type="ECO:0000313" key="2">
    <source>
        <dbReference type="Proteomes" id="UP000183832"/>
    </source>
</evidence>
<dbReference type="Proteomes" id="UP000183832">
    <property type="component" value="Unassembled WGS sequence"/>
</dbReference>
<keyword evidence="2" id="KW-1185">Reference proteome</keyword>
<proteinExistence type="predicted"/>
<gene>
    <name evidence="1" type="ORF">CLUMA_CG021625</name>
</gene>
<organism evidence="1 2">
    <name type="scientific">Clunio marinus</name>
    <dbReference type="NCBI Taxonomy" id="568069"/>
    <lineage>
        <taxon>Eukaryota</taxon>
        <taxon>Metazoa</taxon>
        <taxon>Ecdysozoa</taxon>
        <taxon>Arthropoda</taxon>
        <taxon>Hexapoda</taxon>
        <taxon>Insecta</taxon>
        <taxon>Pterygota</taxon>
        <taxon>Neoptera</taxon>
        <taxon>Endopterygota</taxon>
        <taxon>Diptera</taxon>
        <taxon>Nematocera</taxon>
        <taxon>Chironomoidea</taxon>
        <taxon>Chironomidae</taxon>
        <taxon>Clunio</taxon>
    </lineage>
</organism>